<dbReference type="GO" id="GO:0050661">
    <property type="term" value="F:NADP binding"/>
    <property type="evidence" value="ECO:0007669"/>
    <property type="project" value="InterPro"/>
</dbReference>
<comment type="caution">
    <text evidence="8">The sequence shown here is derived from an EMBL/GenBank/DDBJ whole genome shotgun (WGS) entry which is preliminary data.</text>
</comment>
<keyword evidence="6" id="KW-0503">Monooxygenase</keyword>
<dbReference type="PANTHER" id="PTHR23023">
    <property type="entry name" value="DIMETHYLANILINE MONOOXYGENASE"/>
    <property type="match status" value="1"/>
</dbReference>
<keyword evidence="2 6" id="KW-0285">Flavoprotein</keyword>
<keyword evidence="4" id="KW-0521">NADP</keyword>
<dbReference type="InterPro" id="IPR036188">
    <property type="entry name" value="FAD/NAD-bd_sf"/>
</dbReference>
<sequence length="494" mass="55577">MLAKSTRHRRRRGWTSNGSQSSNIRHRVPWRQYQFPDFPWPRELQPKDEYPSGKEVQAYARAYAKRFGLLKLIRFNCKLLRLRWQPGSREWEVLYCDSAHEKFFKTRADYTVVCSGLYSQPYVPAYKGVEVFAGSQMHAQEFTNLSLAKGRRVVIVGAGKTALDCVCSLVASRTAASVTMLYRQAHWPMPRSILGIGIRSLLFNRATPAMLPPYYTEGVRARAADSLMRPLKRLFWRSLEAAASRKFALPGQCKPRVGLPCDLFYGGQFVDDSTAEVMRCETLTTIKGEITRFVRNGVILQDGGFLPADVVLYCTGYAKTYEYFDGETRSRLGLQKDGLYLYRNCIPPGVPHLAFVGSEVSTYSNILTHGLQALWLSHVLSGRVTLPCPAEMAADVRAQQHWRRQVMPAQRNRGSVLMLYGMQYHDQLLRDMGIRPRRKGLNLFAECFGAYSADDYAELFEGGAEAPATADAIHTAHGPFAAASSEQVSPPESA</sequence>
<name>A0A150GMV8_GONPE</name>
<dbReference type="InterPro" id="IPR020946">
    <property type="entry name" value="Flavin_mOase-like"/>
</dbReference>
<dbReference type="GO" id="GO:0004499">
    <property type="term" value="F:N,N-dimethylaniline monooxygenase activity"/>
    <property type="evidence" value="ECO:0007669"/>
    <property type="project" value="InterPro"/>
</dbReference>
<dbReference type="InterPro" id="IPR050346">
    <property type="entry name" value="FMO-like"/>
</dbReference>
<feature type="compositionally biased region" description="Polar residues" evidence="7">
    <location>
        <begin position="14"/>
        <end position="23"/>
    </location>
</feature>
<evidence type="ECO:0000256" key="1">
    <source>
        <dbReference type="ARBA" id="ARBA00009183"/>
    </source>
</evidence>
<dbReference type="EC" id="1.-.-.-" evidence="6"/>
<dbReference type="Pfam" id="PF00743">
    <property type="entry name" value="FMO-like"/>
    <property type="match status" value="2"/>
</dbReference>
<protein>
    <recommendedName>
        <fullName evidence="6">Flavin-containing monooxygenase</fullName>
        <ecNumber evidence="6">1.-.-.-</ecNumber>
    </recommendedName>
</protein>
<organism evidence="8 9">
    <name type="scientific">Gonium pectorale</name>
    <name type="common">Green alga</name>
    <dbReference type="NCBI Taxonomy" id="33097"/>
    <lineage>
        <taxon>Eukaryota</taxon>
        <taxon>Viridiplantae</taxon>
        <taxon>Chlorophyta</taxon>
        <taxon>core chlorophytes</taxon>
        <taxon>Chlorophyceae</taxon>
        <taxon>CS clade</taxon>
        <taxon>Chlamydomonadales</taxon>
        <taxon>Volvocaceae</taxon>
        <taxon>Gonium</taxon>
    </lineage>
</organism>
<evidence type="ECO:0000256" key="2">
    <source>
        <dbReference type="ARBA" id="ARBA00022630"/>
    </source>
</evidence>
<reference evidence="9" key="1">
    <citation type="journal article" date="2016" name="Nat. Commun.">
        <title>The Gonium pectorale genome demonstrates co-option of cell cycle regulation during the evolution of multicellularity.</title>
        <authorList>
            <person name="Hanschen E.R."/>
            <person name="Marriage T.N."/>
            <person name="Ferris P.J."/>
            <person name="Hamaji T."/>
            <person name="Toyoda A."/>
            <person name="Fujiyama A."/>
            <person name="Neme R."/>
            <person name="Noguchi H."/>
            <person name="Minakuchi Y."/>
            <person name="Suzuki M."/>
            <person name="Kawai-Toyooka H."/>
            <person name="Smith D.R."/>
            <person name="Sparks H."/>
            <person name="Anderson J."/>
            <person name="Bakaric R."/>
            <person name="Luria V."/>
            <person name="Karger A."/>
            <person name="Kirschner M.W."/>
            <person name="Durand P.M."/>
            <person name="Michod R.E."/>
            <person name="Nozaki H."/>
            <person name="Olson B.J."/>
        </authorList>
    </citation>
    <scope>NUCLEOTIDE SEQUENCE [LARGE SCALE GENOMIC DNA]</scope>
    <source>
        <strain evidence="9">NIES-2863</strain>
    </source>
</reference>
<feature type="compositionally biased region" description="Basic residues" evidence="7">
    <location>
        <begin position="1"/>
        <end position="13"/>
    </location>
</feature>
<dbReference type="InterPro" id="IPR000960">
    <property type="entry name" value="Flavin_mOase"/>
</dbReference>
<dbReference type="OrthoDB" id="66881at2759"/>
<accession>A0A150GMV8</accession>
<evidence type="ECO:0000256" key="7">
    <source>
        <dbReference type="SAM" id="MobiDB-lite"/>
    </source>
</evidence>
<gene>
    <name evidence="8" type="ORF">GPECTOR_14g48</name>
</gene>
<dbReference type="AlphaFoldDB" id="A0A150GMV8"/>
<dbReference type="Proteomes" id="UP000075714">
    <property type="component" value="Unassembled WGS sequence"/>
</dbReference>
<evidence type="ECO:0000256" key="4">
    <source>
        <dbReference type="ARBA" id="ARBA00022857"/>
    </source>
</evidence>
<dbReference type="EMBL" id="LSYV01000015">
    <property type="protein sequence ID" value="KXZ51062.1"/>
    <property type="molecule type" value="Genomic_DNA"/>
</dbReference>
<evidence type="ECO:0000313" key="8">
    <source>
        <dbReference type="EMBL" id="KXZ51062.1"/>
    </source>
</evidence>
<dbReference type="PIRSF" id="PIRSF000332">
    <property type="entry name" value="FMO"/>
    <property type="match status" value="1"/>
</dbReference>
<proteinExistence type="inferred from homology"/>
<evidence type="ECO:0000256" key="3">
    <source>
        <dbReference type="ARBA" id="ARBA00022827"/>
    </source>
</evidence>
<keyword evidence="3 6" id="KW-0274">FAD</keyword>
<comment type="similarity">
    <text evidence="1 6">Belongs to the FMO family.</text>
</comment>
<keyword evidence="5 6" id="KW-0560">Oxidoreductase</keyword>
<evidence type="ECO:0000313" key="9">
    <source>
        <dbReference type="Proteomes" id="UP000075714"/>
    </source>
</evidence>
<dbReference type="GO" id="GO:0050660">
    <property type="term" value="F:flavin adenine dinucleotide binding"/>
    <property type="evidence" value="ECO:0007669"/>
    <property type="project" value="InterPro"/>
</dbReference>
<dbReference type="Gene3D" id="3.50.50.60">
    <property type="entry name" value="FAD/NAD(P)-binding domain"/>
    <property type="match status" value="1"/>
</dbReference>
<evidence type="ECO:0000256" key="5">
    <source>
        <dbReference type="ARBA" id="ARBA00023002"/>
    </source>
</evidence>
<dbReference type="SUPFAM" id="SSF51905">
    <property type="entry name" value="FAD/NAD(P)-binding domain"/>
    <property type="match status" value="3"/>
</dbReference>
<evidence type="ECO:0000256" key="6">
    <source>
        <dbReference type="RuleBase" id="RU361177"/>
    </source>
</evidence>
<feature type="region of interest" description="Disordered" evidence="7">
    <location>
        <begin position="1"/>
        <end position="23"/>
    </location>
</feature>
<keyword evidence="9" id="KW-1185">Reference proteome</keyword>
<comment type="cofactor">
    <cofactor evidence="6">
        <name>FAD</name>
        <dbReference type="ChEBI" id="CHEBI:57692"/>
    </cofactor>
</comment>